<evidence type="ECO:0000313" key="1">
    <source>
        <dbReference type="EMBL" id="KAF0332168.1"/>
    </source>
</evidence>
<dbReference type="EMBL" id="WOWK01000001">
    <property type="protein sequence ID" value="KAF0332168.1"/>
    <property type="molecule type" value="Genomic_DNA"/>
</dbReference>
<organism evidence="1 2">
    <name type="scientific">Colletotrichum asianum</name>
    <dbReference type="NCBI Taxonomy" id="702518"/>
    <lineage>
        <taxon>Eukaryota</taxon>
        <taxon>Fungi</taxon>
        <taxon>Dikarya</taxon>
        <taxon>Ascomycota</taxon>
        <taxon>Pezizomycotina</taxon>
        <taxon>Sordariomycetes</taxon>
        <taxon>Hypocreomycetidae</taxon>
        <taxon>Glomerellales</taxon>
        <taxon>Glomerellaceae</taxon>
        <taxon>Colletotrichum</taxon>
        <taxon>Colletotrichum gloeosporioides species complex</taxon>
    </lineage>
</organism>
<keyword evidence="2" id="KW-1185">Reference proteome</keyword>
<dbReference type="Proteomes" id="UP000434172">
    <property type="component" value="Unassembled WGS sequence"/>
</dbReference>
<comment type="caution">
    <text evidence="1">The sequence shown here is derived from an EMBL/GenBank/DDBJ whole genome shotgun (WGS) entry which is preliminary data.</text>
</comment>
<dbReference type="AlphaFoldDB" id="A0A8H3ZU97"/>
<evidence type="ECO:0000313" key="2">
    <source>
        <dbReference type="Proteomes" id="UP000434172"/>
    </source>
</evidence>
<accession>A0A8H3ZU97</accession>
<reference evidence="1 2" key="1">
    <citation type="submission" date="2019-12" db="EMBL/GenBank/DDBJ databases">
        <title>A genome sequence resource for the geographically widespread anthracnose pathogen Colletotrichum asianum.</title>
        <authorList>
            <person name="Meng Y."/>
        </authorList>
    </citation>
    <scope>NUCLEOTIDE SEQUENCE [LARGE SCALE GENOMIC DNA]</scope>
    <source>
        <strain evidence="1 2">ICMP 18580</strain>
    </source>
</reference>
<proteinExistence type="predicted"/>
<sequence>IPSTTHAHPKQPRLRTRDVAFDHRSPPAIKQATQFTCPSLRNRQTALPAFFNGSSKIDCIADQP</sequence>
<name>A0A8H3ZU97_9PEZI</name>
<feature type="non-terminal residue" evidence="1">
    <location>
        <position position="1"/>
    </location>
</feature>
<protein>
    <submittedName>
        <fullName evidence="1">Uncharacterized protein</fullName>
    </submittedName>
</protein>
<gene>
    <name evidence="1" type="ORF">GQ607_000184</name>
</gene>